<feature type="non-terminal residue" evidence="2">
    <location>
        <position position="1"/>
    </location>
</feature>
<organism evidence="1 2">
    <name type="scientific">Bison bison bison</name>
    <name type="common">North American plains bison</name>
    <dbReference type="NCBI Taxonomy" id="43346"/>
    <lineage>
        <taxon>Eukaryota</taxon>
        <taxon>Metazoa</taxon>
        <taxon>Chordata</taxon>
        <taxon>Craniata</taxon>
        <taxon>Vertebrata</taxon>
        <taxon>Euteleostomi</taxon>
        <taxon>Mammalia</taxon>
        <taxon>Eutheria</taxon>
        <taxon>Laurasiatheria</taxon>
        <taxon>Artiodactyla</taxon>
        <taxon>Ruminantia</taxon>
        <taxon>Pecora</taxon>
        <taxon>Bovidae</taxon>
        <taxon>Bovinae</taxon>
        <taxon>Bison</taxon>
    </lineage>
</organism>
<dbReference type="AlphaFoldDB" id="A0A6P3GN36"/>
<keyword evidence="1" id="KW-1185">Reference proteome</keyword>
<dbReference type="Gene3D" id="6.10.250.1040">
    <property type="match status" value="1"/>
</dbReference>
<reference evidence="2" key="1">
    <citation type="submission" date="2025-08" db="UniProtKB">
        <authorList>
            <consortium name="RefSeq"/>
        </authorList>
    </citation>
    <scope>IDENTIFICATION</scope>
    <source>
        <tissue evidence="2">Blood</tissue>
    </source>
</reference>
<feature type="non-terminal residue" evidence="2">
    <location>
        <position position="91"/>
    </location>
</feature>
<dbReference type="RefSeq" id="XP_010830916.1">
    <property type="nucleotide sequence ID" value="XM_010832614.1"/>
</dbReference>
<dbReference type="Proteomes" id="UP000515208">
    <property type="component" value="Unplaced"/>
</dbReference>
<evidence type="ECO:0000313" key="1">
    <source>
        <dbReference type="Proteomes" id="UP000515208"/>
    </source>
</evidence>
<gene>
    <name evidence="2" type="primary">LOC104983145</name>
</gene>
<sequence>GMTIRPLVDLLDVTKRGETSPTVSEQILIRFFDHLLAGVEDISGHWGQYYWKDNRRHGTAKSVPSPAPQDQDIMDNIQDLLATNLYRIRRM</sequence>
<proteinExistence type="predicted"/>
<dbReference type="GeneID" id="104983145"/>
<evidence type="ECO:0000313" key="2">
    <source>
        <dbReference type="RefSeq" id="XP_010830916.1"/>
    </source>
</evidence>
<protein>
    <submittedName>
        <fullName evidence="2">Sodium/hydrogen exchanger 1-like</fullName>
    </submittedName>
</protein>
<dbReference type="KEGG" id="bbis:104983145"/>
<name>A0A6P3GN36_BISBB</name>
<accession>A0A6P3GN36</accession>